<reference evidence="2 3" key="1">
    <citation type="submission" date="2016-02" db="EMBL/GenBank/DDBJ databases">
        <title>Band-tailed pigeon sequencing and assembly.</title>
        <authorList>
            <person name="Soares A.E."/>
            <person name="Novak B.J."/>
            <person name="Rice E.S."/>
            <person name="O'Connell B."/>
            <person name="Chang D."/>
            <person name="Weber S."/>
            <person name="Shapiro B."/>
        </authorList>
    </citation>
    <scope>NUCLEOTIDE SEQUENCE [LARGE SCALE GENOMIC DNA]</scope>
    <source>
        <strain evidence="2">BTP2013</strain>
        <tissue evidence="2">Blood</tissue>
    </source>
</reference>
<dbReference type="GO" id="GO:0020037">
    <property type="term" value="F:heme binding"/>
    <property type="evidence" value="ECO:0007669"/>
    <property type="project" value="TreeGrafter"/>
</dbReference>
<organism evidence="2 3">
    <name type="scientific">Patagioenas fasciata monilis</name>
    <dbReference type="NCBI Taxonomy" id="372326"/>
    <lineage>
        <taxon>Eukaryota</taxon>
        <taxon>Metazoa</taxon>
        <taxon>Chordata</taxon>
        <taxon>Craniata</taxon>
        <taxon>Vertebrata</taxon>
        <taxon>Euteleostomi</taxon>
        <taxon>Archelosauria</taxon>
        <taxon>Archosauria</taxon>
        <taxon>Dinosauria</taxon>
        <taxon>Saurischia</taxon>
        <taxon>Theropoda</taxon>
        <taxon>Coelurosauria</taxon>
        <taxon>Aves</taxon>
        <taxon>Neognathae</taxon>
        <taxon>Neoaves</taxon>
        <taxon>Columbimorphae</taxon>
        <taxon>Columbiformes</taxon>
        <taxon>Columbidae</taxon>
        <taxon>Patagioenas</taxon>
    </lineage>
</organism>
<dbReference type="Pfam" id="PF04832">
    <property type="entry name" value="SOUL"/>
    <property type="match status" value="1"/>
</dbReference>
<dbReference type="InterPro" id="IPR006917">
    <property type="entry name" value="SOUL_heme-bd"/>
</dbReference>
<keyword evidence="3" id="KW-1185">Reference proteome</keyword>
<dbReference type="GO" id="GO:0005737">
    <property type="term" value="C:cytoplasm"/>
    <property type="evidence" value="ECO:0007669"/>
    <property type="project" value="TreeGrafter"/>
</dbReference>
<dbReference type="Gene3D" id="3.20.80.10">
    <property type="entry name" value="Regulatory factor, effector binding domain"/>
    <property type="match status" value="1"/>
</dbReference>
<dbReference type="SUPFAM" id="SSF55136">
    <property type="entry name" value="Probable bacterial effector-binding domain"/>
    <property type="match status" value="1"/>
</dbReference>
<dbReference type="InterPro" id="IPR011256">
    <property type="entry name" value="Reg_factor_effector_dom_sf"/>
</dbReference>
<dbReference type="Proteomes" id="UP000190648">
    <property type="component" value="Unassembled WGS sequence"/>
</dbReference>
<gene>
    <name evidence="2" type="primary">HEBP2</name>
    <name evidence="2" type="ORF">AV530_007768</name>
</gene>
<protein>
    <submittedName>
        <fullName evidence="2">Heme-binding protein 2</fullName>
    </submittedName>
</protein>
<comment type="caution">
    <text evidence="2">The sequence shown here is derived from an EMBL/GenBank/DDBJ whole genome shotgun (WGS) entry which is preliminary data.</text>
</comment>
<dbReference type="OrthoDB" id="6424451at2759"/>
<evidence type="ECO:0000313" key="2">
    <source>
        <dbReference type="EMBL" id="OPJ77459.1"/>
    </source>
</evidence>
<dbReference type="PANTHER" id="PTHR11220">
    <property type="entry name" value="HEME-BINDING PROTEIN-RELATED"/>
    <property type="match status" value="1"/>
</dbReference>
<sequence length="76" mass="8565">MKIDVTVPVTCLIKSGYADFKISFFVPFKHQDSPTQPTNLNVFIKERKAAAVFVQSFGGFASPEKYADEAKYWPES</sequence>
<dbReference type="EMBL" id="LSYS01005497">
    <property type="protein sequence ID" value="OPJ77459.1"/>
    <property type="molecule type" value="Genomic_DNA"/>
</dbReference>
<comment type="similarity">
    <text evidence="1">Belongs to the HEBP family.</text>
</comment>
<evidence type="ECO:0000256" key="1">
    <source>
        <dbReference type="ARBA" id="ARBA00009817"/>
    </source>
</evidence>
<dbReference type="STRING" id="372326.A0A1V4JZ21"/>
<dbReference type="AlphaFoldDB" id="A0A1V4JZ21"/>
<evidence type="ECO:0000313" key="3">
    <source>
        <dbReference type="Proteomes" id="UP000190648"/>
    </source>
</evidence>
<proteinExistence type="inferred from homology"/>
<name>A0A1V4JZ21_PATFA</name>
<dbReference type="PANTHER" id="PTHR11220:SF69">
    <property type="entry name" value="HEME-BINDING PROTEIN 2"/>
    <property type="match status" value="1"/>
</dbReference>
<accession>A0A1V4JZ21</accession>